<protein>
    <submittedName>
        <fullName evidence="2">Uncharacterized protein</fullName>
    </submittedName>
</protein>
<reference evidence="2 3" key="1">
    <citation type="journal article" date="2019" name="Int. J. Syst. Evol. Microbiol.">
        <title>The Global Catalogue of Microorganisms (GCM) 10K type strain sequencing project: providing services to taxonomists for standard genome sequencing and annotation.</title>
        <authorList>
            <consortium name="The Broad Institute Genomics Platform"/>
            <consortium name="The Broad Institute Genome Sequencing Center for Infectious Disease"/>
            <person name="Wu L."/>
            <person name="Ma J."/>
        </authorList>
    </citation>
    <scope>NUCLEOTIDE SEQUENCE [LARGE SCALE GENOMIC DNA]</scope>
    <source>
        <strain evidence="2 3">JCM 15478</strain>
    </source>
</reference>
<feature type="region of interest" description="Disordered" evidence="1">
    <location>
        <begin position="39"/>
        <end position="60"/>
    </location>
</feature>
<proteinExistence type="predicted"/>
<dbReference type="Proteomes" id="UP001500016">
    <property type="component" value="Unassembled WGS sequence"/>
</dbReference>
<name>A0ABN2VN43_9ACTN</name>
<dbReference type="RefSeq" id="WP_344525105.1">
    <property type="nucleotide sequence ID" value="NZ_BAAAPE010000002.1"/>
</dbReference>
<evidence type="ECO:0000313" key="2">
    <source>
        <dbReference type="EMBL" id="GAA2066924.1"/>
    </source>
</evidence>
<dbReference type="EMBL" id="BAAAPE010000002">
    <property type="protein sequence ID" value="GAA2066924.1"/>
    <property type="molecule type" value="Genomic_DNA"/>
</dbReference>
<sequence>MPFAGDEVRYDLACGIGADGHWHGWCDIRIHPEALRRLGLHPDQPTSAPSAPPPPGSAAASVLRARMTAPGTRPGPRGDEDDHGC</sequence>
<evidence type="ECO:0000256" key="1">
    <source>
        <dbReference type="SAM" id="MobiDB-lite"/>
    </source>
</evidence>
<evidence type="ECO:0000313" key="3">
    <source>
        <dbReference type="Proteomes" id="UP001500016"/>
    </source>
</evidence>
<gene>
    <name evidence="2" type="ORF">GCM10009801_13840</name>
</gene>
<accession>A0ABN2VN43</accession>
<keyword evidence="3" id="KW-1185">Reference proteome</keyword>
<feature type="region of interest" description="Disordered" evidence="1">
    <location>
        <begin position="66"/>
        <end position="85"/>
    </location>
</feature>
<comment type="caution">
    <text evidence="2">The sequence shown here is derived from an EMBL/GenBank/DDBJ whole genome shotgun (WGS) entry which is preliminary data.</text>
</comment>
<feature type="compositionally biased region" description="Basic and acidic residues" evidence="1">
    <location>
        <begin position="76"/>
        <end position="85"/>
    </location>
</feature>
<organism evidence="2 3">
    <name type="scientific">Streptomyces albiaxialis</name>
    <dbReference type="NCBI Taxonomy" id="329523"/>
    <lineage>
        <taxon>Bacteria</taxon>
        <taxon>Bacillati</taxon>
        <taxon>Actinomycetota</taxon>
        <taxon>Actinomycetes</taxon>
        <taxon>Kitasatosporales</taxon>
        <taxon>Streptomycetaceae</taxon>
        <taxon>Streptomyces</taxon>
    </lineage>
</organism>